<dbReference type="Pfam" id="PF20918">
    <property type="entry name" value="SPOCS_spoVID-N"/>
    <property type="match status" value="1"/>
</dbReference>
<evidence type="ECO:0000313" key="5">
    <source>
        <dbReference type="Proteomes" id="UP001058072"/>
    </source>
</evidence>
<dbReference type="InterPro" id="IPR048862">
    <property type="entry name" value="SPOCS_spoVID_N"/>
</dbReference>
<evidence type="ECO:0000313" key="3">
    <source>
        <dbReference type="EMBL" id="UUF08173.1"/>
    </source>
</evidence>
<evidence type="ECO:0000313" key="4">
    <source>
        <dbReference type="Proteomes" id="UP001058016"/>
    </source>
</evidence>
<reference evidence="3 4" key="1">
    <citation type="submission" date="2021-03" db="EMBL/GenBank/DDBJ databases">
        <title>Comparative Genomics and Metabolomics in the genus Turicibacter.</title>
        <authorList>
            <person name="Maki J."/>
            <person name="Looft T."/>
        </authorList>
    </citation>
    <scope>NUCLEOTIDE SEQUENCE</scope>
    <source>
        <strain evidence="3">ISU324</strain>
        <strain evidence="2 4">MMM721</strain>
    </source>
</reference>
<dbReference type="RefSeq" id="WP_055276428.1">
    <property type="nucleotide sequence ID" value="NZ_CP071249.1"/>
</dbReference>
<evidence type="ECO:0000259" key="1">
    <source>
        <dbReference type="Pfam" id="PF20918"/>
    </source>
</evidence>
<accession>A0A9Q9FEB5</accession>
<gene>
    <name evidence="2" type="ORF">J0J69_05375</name>
    <name evidence="3" type="ORF">J0J70_11350</name>
</gene>
<dbReference type="AlphaFoldDB" id="A0A9Q9FEB5"/>
<dbReference type="Proteomes" id="UP001058016">
    <property type="component" value="Chromosome"/>
</dbReference>
<name>A0A9Q9FEB5_9FIRM</name>
<feature type="domain" description="Stage VI sporulation protein D N-terminal" evidence="1">
    <location>
        <begin position="3"/>
        <end position="106"/>
    </location>
</feature>
<dbReference type="EMBL" id="CP071250">
    <property type="protein sequence ID" value="UUF08173.1"/>
    <property type="molecule type" value="Genomic_DNA"/>
</dbReference>
<organism evidence="3 5">
    <name type="scientific">Turicibacter bilis</name>
    <dbReference type="NCBI Taxonomy" id="2735723"/>
    <lineage>
        <taxon>Bacteria</taxon>
        <taxon>Bacillati</taxon>
        <taxon>Bacillota</taxon>
        <taxon>Erysipelotrichia</taxon>
        <taxon>Erysipelotrichales</taxon>
        <taxon>Turicibacteraceae</taxon>
        <taxon>Turicibacter</taxon>
    </lineage>
</organism>
<evidence type="ECO:0000313" key="2">
    <source>
        <dbReference type="EMBL" id="UUF06945.1"/>
    </source>
</evidence>
<sequence length="476" mass="53538">MSYSFNWDCTLPISNIEDIVSINIVPQTKAYDEGDYLSLRGQVLIDGEYVTNHGTQETFTEYIPLDITLPNNGRGSEIKTDITNFDYEVQDGNNLFLTLNLSLDGYDWESPITLVEEDHEIEGQTQAPVMFTKEAAVVPSGHEVVAEAPVTQENVVVEPEVLEVVEEDETDDLDYIDFDEVVLDHKEDAVDPSLATERKEVLTDKIKQFLNKQPVPVEESVVESVVEEVVEPVVEKQVNETKKSEPFLEKVVEKAKEIVPEVIVEKVTNDVTPTEIVEEAAPIVEEVVEKVVEKVKPKPVAPIPTVTKVQKVEEQPVTPVVEEEDEEILPFPLKTEPVVEEVPVETKKSDIFEMLYSLEETEPVVEEVMQAPVVEEVPMVEETLVSQPEVIVEDEVVEEPEVIAPISTYSGEDSIANQFLDGESILKIIFVQEEETTITNICTKYNVPEKAIYNLEQLNSPLHCGDRVMINYGKLR</sequence>
<protein>
    <recommendedName>
        <fullName evidence="1">Stage VI sporulation protein D N-terminal domain-containing protein</fullName>
    </recommendedName>
</protein>
<dbReference type="Proteomes" id="UP001058072">
    <property type="component" value="Chromosome"/>
</dbReference>
<dbReference type="EMBL" id="CP071249">
    <property type="protein sequence ID" value="UUF06945.1"/>
    <property type="molecule type" value="Genomic_DNA"/>
</dbReference>
<keyword evidence="4" id="KW-1185">Reference proteome</keyword>
<proteinExistence type="predicted"/>